<feature type="domain" description="Tc1-like transposase DDE" evidence="1">
    <location>
        <begin position="83"/>
        <end position="164"/>
    </location>
</feature>
<dbReference type="InterPro" id="IPR036397">
    <property type="entry name" value="RNaseH_sf"/>
</dbReference>
<gene>
    <name evidence="2" type="ORF">AVDCRST_MAG58-3379</name>
</gene>
<dbReference type="GO" id="GO:0003676">
    <property type="term" value="F:nucleic acid binding"/>
    <property type="evidence" value="ECO:0007669"/>
    <property type="project" value="InterPro"/>
</dbReference>
<name>A0A6J4R680_9ACTN</name>
<dbReference type="Pfam" id="PF13358">
    <property type="entry name" value="DDE_3"/>
    <property type="match status" value="1"/>
</dbReference>
<accession>A0A6J4R680</accession>
<evidence type="ECO:0000313" key="2">
    <source>
        <dbReference type="EMBL" id="CAA9465232.1"/>
    </source>
</evidence>
<proteinExistence type="predicted"/>
<dbReference type="EMBL" id="CADCVF010000069">
    <property type="protein sequence ID" value="CAA9465232.1"/>
    <property type="molecule type" value="Genomic_DNA"/>
</dbReference>
<sequence length="199" mass="22766">MEVAEANPEEWAVGFQDECWWSRVALPTLSSFSEEKKPDRMIQRSVAKDDPEPKAISCYGLYLPRPLGDMWLRFVDGRPVSSITTQFLSWCCEELEGLGKKTLLLIWDNASWHISKEVKRWLGKHHREVKESGEGVRIVSCLLPKQSPWLNAIEPKWVHGKRRVVEFDGLLGSYELADRVCGAFGCPHHEHLSIPQEVA</sequence>
<evidence type="ECO:0000259" key="1">
    <source>
        <dbReference type="Pfam" id="PF13358"/>
    </source>
</evidence>
<reference evidence="2" key="1">
    <citation type="submission" date="2020-02" db="EMBL/GenBank/DDBJ databases">
        <authorList>
            <person name="Meier V. D."/>
        </authorList>
    </citation>
    <scope>NUCLEOTIDE SEQUENCE</scope>
    <source>
        <strain evidence="2">AVDCRST_MAG58</strain>
    </source>
</reference>
<protein>
    <recommendedName>
        <fullName evidence="1">Tc1-like transposase DDE domain-containing protein</fullName>
    </recommendedName>
</protein>
<dbReference type="AlphaFoldDB" id="A0A6J4R680"/>
<dbReference type="Gene3D" id="3.30.420.10">
    <property type="entry name" value="Ribonuclease H-like superfamily/Ribonuclease H"/>
    <property type="match status" value="1"/>
</dbReference>
<organism evidence="2">
    <name type="scientific">uncultured Rubrobacteraceae bacterium</name>
    <dbReference type="NCBI Taxonomy" id="349277"/>
    <lineage>
        <taxon>Bacteria</taxon>
        <taxon>Bacillati</taxon>
        <taxon>Actinomycetota</taxon>
        <taxon>Rubrobacteria</taxon>
        <taxon>Rubrobacterales</taxon>
        <taxon>Rubrobacteraceae</taxon>
        <taxon>environmental samples</taxon>
    </lineage>
</organism>
<dbReference type="InterPro" id="IPR038717">
    <property type="entry name" value="Tc1-like_DDE_dom"/>
</dbReference>